<dbReference type="Proteomes" id="UP001596001">
    <property type="component" value="Unassembled WGS sequence"/>
</dbReference>
<gene>
    <name evidence="2" type="ORF">ACFO6X_01455</name>
</gene>
<feature type="transmembrane region" description="Helical" evidence="1">
    <location>
        <begin position="43"/>
        <end position="66"/>
    </location>
</feature>
<evidence type="ECO:0008006" key="4">
    <source>
        <dbReference type="Google" id="ProtNLM"/>
    </source>
</evidence>
<reference evidence="3" key="1">
    <citation type="journal article" date="2019" name="Int. J. Syst. Evol. Microbiol.">
        <title>The Global Catalogue of Microorganisms (GCM) 10K type strain sequencing project: providing services to taxonomists for standard genome sequencing and annotation.</title>
        <authorList>
            <consortium name="The Broad Institute Genomics Platform"/>
            <consortium name="The Broad Institute Genome Sequencing Center for Infectious Disease"/>
            <person name="Wu L."/>
            <person name="Ma J."/>
        </authorList>
    </citation>
    <scope>NUCLEOTIDE SEQUENCE [LARGE SCALE GENOMIC DNA]</scope>
    <source>
        <strain evidence="3">CCUG 49452</strain>
    </source>
</reference>
<sequence>MHLVFEKLSCLRTVLWGLLVVCSCTGCAVVTVAGAAVTVATTAVGVGVAVVSTTVDVGVAGVKAVVGSDEQE</sequence>
<dbReference type="PROSITE" id="PS51257">
    <property type="entry name" value="PROKAR_LIPOPROTEIN"/>
    <property type="match status" value="1"/>
</dbReference>
<evidence type="ECO:0000313" key="2">
    <source>
        <dbReference type="EMBL" id="MFC4787661.1"/>
    </source>
</evidence>
<evidence type="ECO:0000313" key="3">
    <source>
        <dbReference type="Proteomes" id="UP001596001"/>
    </source>
</evidence>
<dbReference type="EMBL" id="JBHSHJ010000001">
    <property type="protein sequence ID" value="MFC4787661.1"/>
    <property type="molecule type" value="Genomic_DNA"/>
</dbReference>
<dbReference type="RefSeq" id="WP_382429316.1">
    <property type="nucleotide sequence ID" value="NZ_JBHSHJ010000001.1"/>
</dbReference>
<name>A0ABV9Q818_9BURK</name>
<proteinExistence type="predicted"/>
<evidence type="ECO:0000256" key="1">
    <source>
        <dbReference type="SAM" id="Phobius"/>
    </source>
</evidence>
<protein>
    <recommendedName>
        <fullName evidence="4">Lipoprotein</fullName>
    </recommendedName>
</protein>
<feature type="transmembrane region" description="Helical" evidence="1">
    <location>
        <begin position="14"/>
        <end position="37"/>
    </location>
</feature>
<keyword evidence="1" id="KW-0472">Membrane</keyword>
<accession>A0ABV9Q818</accession>
<keyword evidence="1" id="KW-0812">Transmembrane</keyword>
<keyword evidence="3" id="KW-1185">Reference proteome</keyword>
<keyword evidence="1" id="KW-1133">Transmembrane helix</keyword>
<comment type="caution">
    <text evidence="2">The sequence shown here is derived from an EMBL/GenBank/DDBJ whole genome shotgun (WGS) entry which is preliminary data.</text>
</comment>
<organism evidence="2 3">
    <name type="scientific">Giesbergeria sinuosa</name>
    <dbReference type="NCBI Taxonomy" id="80883"/>
    <lineage>
        <taxon>Bacteria</taxon>
        <taxon>Pseudomonadati</taxon>
        <taxon>Pseudomonadota</taxon>
        <taxon>Betaproteobacteria</taxon>
        <taxon>Burkholderiales</taxon>
        <taxon>Comamonadaceae</taxon>
        <taxon>Giesbergeria</taxon>
    </lineage>
</organism>